<dbReference type="EMBL" id="CP011564">
    <property type="protein sequence ID" value="ALG81212.1"/>
    <property type="molecule type" value="Genomic_DNA"/>
</dbReference>
<feature type="transmembrane region" description="Helical" evidence="11">
    <location>
        <begin position="69"/>
        <end position="90"/>
    </location>
</feature>
<evidence type="ECO:0000256" key="4">
    <source>
        <dbReference type="ARBA" id="ARBA00006263"/>
    </source>
</evidence>
<evidence type="ECO:0000256" key="6">
    <source>
        <dbReference type="ARBA" id="ARBA00022475"/>
    </source>
</evidence>
<dbReference type="PANTHER" id="PTHR34308:SF1">
    <property type="entry name" value="COBALAMIN BIOSYNTHESIS PROTEIN CBIB"/>
    <property type="match status" value="1"/>
</dbReference>
<evidence type="ECO:0000256" key="8">
    <source>
        <dbReference type="ARBA" id="ARBA00022692"/>
    </source>
</evidence>
<dbReference type="KEGG" id="hsu:HLASF_0303"/>
<evidence type="ECO:0000256" key="3">
    <source>
        <dbReference type="ARBA" id="ARBA00004953"/>
    </source>
</evidence>
<dbReference type="HAMAP" id="MF_00024">
    <property type="entry name" value="CobD_CbiB"/>
    <property type="match status" value="1"/>
</dbReference>
<evidence type="ECO:0000256" key="5">
    <source>
        <dbReference type="ARBA" id="ARBA00016185"/>
    </source>
</evidence>
<comment type="caution">
    <text evidence="11">Lacks conserved residue(s) required for the propagation of feature annotation.</text>
</comment>
<reference evidence="13 14" key="3">
    <citation type="journal article" date="2016" name="Stand. Genomic Sci.">
        <title>Complete genome sequence of 'Halanaeroarchaeum sulfurireducens' M27-SA2, a sulfur-reducing and acetate-oxidizing haloarchaeon from the deep-sea hypersaline anoxic lake Medee.</title>
        <authorList>
            <person name="Messina E."/>
            <person name="Sorokin D.Y."/>
            <person name="Kublanov I.V."/>
            <person name="Toshchakov S."/>
            <person name="Lopatina A."/>
            <person name="Arcadi E."/>
            <person name="Smedile F."/>
            <person name="La Spada G."/>
            <person name="La Cono V."/>
            <person name="Yakimov M.M."/>
        </authorList>
    </citation>
    <scope>NUCLEOTIDE SEQUENCE [LARGE SCALE GENOMIC DNA]</scope>
    <source>
        <strain evidence="13 14">M27-SA2</strain>
    </source>
</reference>
<feature type="transmembrane region" description="Helical" evidence="11">
    <location>
        <begin position="274"/>
        <end position="291"/>
    </location>
</feature>
<comment type="similarity">
    <text evidence="4 11">Belongs to the CobD/CbiB family.</text>
</comment>
<comment type="pathway">
    <text evidence="3 11">Cofactor biosynthesis; adenosylcobalamin biosynthesis.</text>
</comment>
<keyword evidence="9 11" id="KW-1133">Transmembrane helix</keyword>
<keyword evidence="10 11" id="KW-0472">Membrane</keyword>
<evidence type="ECO:0000313" key="13">
    <source>
        <dbReference type="EMBL" id="ALG81212.1"/>
    </source>
</evidence>
<evidence type="ECO:0000256" key="7">
    <source>
        <dbReference type="ARBA" id="ARBA00022573"/>
    </source>
</evidence>
<proteinExistence type="inferred from homology"/>
<gene>
    <name evidence="11 12" type="primary">cobD</name>
    <name evidence="13" type="synonym">cobD2</name>
    <name evidence="13" type="ORF">HLASA_0302</name>
    <name evidence="12" type="ORF">HLASF_0303</name>
</gene>
<dbReference type="NCBIfam" id="TIGR00380">
    <property type="entry name" value="cobal_cbiB"/>
    <property type="match status" value="1"/>
</dbReference>
<dbReference type="HOGENOM" id="CLU_054212_0_2_2"/>
<evidence type="ECO:0000313" key="12">
    <source>
        <dbReference type="EMBL" id="AKH96810.1"/>
    </source>
</evidence>
<dbReference type="EMBL" id="CP008874">
    <property type="protein sequence ID" value="AKH96810.1"/>
    <property type="molecule type" value="Genomic_DNA"/>
</dbReference>
<reference evidence="14" key="2">
    <citation type="submission" date="2015-05" db="EMBL/GenBank/DDBJ databases">
        <title>Complete genome sequence of Halanaeroarchaeum sulfurireducens type strain M27-SA2, a sulfate-reducer haloarchaeon from marine anoxic lake Medee.</title>
        <authorList>
            <person name="Messina E."/>
            <person name="Kublanov I.V."/>
            <person name="Toshchakov S."/>
            <person name="Arcadi E."/>
            <person name="La Spada G."/>
            <person name="La Cono V."/>
            <person name="Yakimov M.M."/>
        </authorList>
    </citation>
    <scope>NUCLEOTIDE SEQUENCE [LARGE SCALE GENOMIC DNA]</scope>
    <source>
        <strain evidence="14">M27-SA2</strain>
    </source>
</reference>
<keyword evidence="6 11" id="KW-1003">Cell membrane</keyword>
<evidence type="ECO:0000256" key="11">
    <source>
        <dbReference type="HAMAP-Rule" id="MF_00024"/>
    </source>
</evidence>
<dbReference type="InterPro" id="IPR004485">
    <property type="entry name" value="Cobalamin_biosynth_CobD/CbiB"/>
</dbReference>
<dbReference type="GO" id="GO:0005886">
    <property type="term" value="C:plasma membrane"/>
    <property type="evidence" value="ECO:0007669"/>
    <property type="project" value="UniProtKB-SubCell"/>
</dbReference>
<evidence type="ECO:0000256" key="2">
    <source>
        <dbReference type="ARBA" id="ARBA00004651"/>
    </source>
</evidence>
<dbReference type="Pfam" id="PF03186">
    <property type="entry name" value="CobD_Cbib"/>
    <property type="match status" value="1"/>
</dbReference>
<keyword evidence="7 11" id="KW-0169">Cobalamin biosynthesis</keyword>
<dbReference type="Proteomes" id="UP000069906">
    <property type="component" value="Chromosome"/>
</dbReference>
<dbReference type="AlphaFoldDB" id="A0A0F7P9D3"/>
<sequence length="292" mass="29379">MGLALLFDLAIGEPPESVHPVVALGSIVSWSDREWARPAAAGLFVAVLVPLAAALVAAGAVASALRYGLVPGTLVAGAILFTTVSLRSLVAAGTTVVREADRDVTAAADAARALVGRDTTTLGPGAIRSAAVESVAENLADGLVGPLLAFALGSFVGLPMAAGAAVWVKAVNTLDSMLGYRTHPMGRASARLDDGVAWLPARISAVLLAIATGRLGAVVAAREWADAPDSPNSGWPMATAAAALDVTLVKPGAYALNPGAGLPSETQALAGVRAVRWAGLLAFALAGVVTWW</sequence>
<feature type="transmembrane region" description="Helical" evidence="11">
    <location>
        <begin position="39"/>
        <end position="62"/>
    </location>
</feature>
<comment type="subcellular location">
    <subcellularLocation>
        <location evidence="2 11">Cell membrane</location>
        <topology evidence="2 11">Multi-pass membrane protein</topology>
    </subcellularLocation>
</comment>
<evidence type="ECO:0000256" key="1">
    <source>
        <dbReference type="ARBA" id="ARBA00003384"/>
    </source>
</evidence>
<dbReference type="KEGG" id="hsf:HLASA_0302"/>
<dbReference type="GO" id="GO:0009236">
    <property type="term" value="P:cobalamin biosynthetic process"/>
    <property type="evidence" value="ECO:0007669"/>
    <property type="project" value="UniProtKB-UniRule"/>
</dbReference>
<dbReference type="GO" id="GO:0048472">
    <property type="term" value="F:threonine-phosphate decarboxylase activity"/>
    <property type="evidence" value="ECO:0007669"/>
    <property type="project" value="InterPro"/>
</dbReference>
<dbReference type="UniPathway" id="UPA00148"/>
<dbReference type="STRING" id="1604004.HLASA_0302"/>
<accession>A0A0F7P9D3</accession>
<evidence type="ECO:0000256" key="9">
    <source>
        <dbReference type="ARBA" id="ARBA00022989"/>
    </source>
</evidence>
<keyword evidence="8 11" id="KW-0812">Transmembrane</keyword>
<dbReference type="Proteomes" id="UP000060390">
    <property type="component" value="Chromosome"/>
</dbReference>
<dbReference type="PANTHER" id="PTHR34308">
    <property type="entry name" value="COBALAMIN BIOSYNTHESIS PROTEIN CBIB"/>
    <property type="match status" value="1"/>
</dbReference>
<evidence type="ECO:0000313" key="14">
    <source>
        <dbReference type="Proteomes" id="UP000060390"/>
    </source>
</evidence>
<protein>
    <recommendedName>
        <fullName evidence="5 11">Probable cobalamin biosynthesis protein CobD</fullName>
    </recommendedName>
</protein>
<comment type="function">
    <text evidence="1 11">Converts cobyric acid to cobinamide by the addition of aminopropanol on the F carboxylic group.</text>
</comment>
<evidence type="ECO:0000256" key="10">
    <source>
        <dbReference type="ARBA" id="ARBA00023136"/>
    </source>
</evidence>
<name>A0A0F7P9D3_9EURY</name>
<evidence type="ECO:0000313" key="15">
    <source>
        <dbReference type="Proteomes" id="UP000069906"/>
    </source>
</evidence>
<organism evidence="12 15">
    <name type="scientific">Halanaeroarchaeum sulfurireducens</name>
    <dbReference type="NCBI Taxonomy" id="1604004"/>
    <lineage>
        <taxon>Archaea</taxon>
        <taxon>Methanobacteriati</taxon>
        <taxon>Methanobacteriota</taxon>
        <taxon>Stenosarchaea group</taxon>
        <taxon>Halobacteria</taxon>
        <taxon>Halobacteriales</taxon>
        <taxon>Halobacteriaceae</taxon>
        <taxon>Halanaeroarchaeum</taxon>
    </lineage>
</organism>
<dbReference type="GO" id="GO:0015420">
    <property type="term" value="F:ABC-type vitamin B12 transporter activity"/>
    <property type="evidence" value="ECO:0007669"/>
    <property type="project" value="UniProtKB-UniRule"/>
</dbReference>
<keyword evidence="15" id="KW-1185">Reference proteome</keyword>
<dbReference type="PATRIC" id="fig|1604004.4.peg.316"/>
<feature type="transmembrane region" description="Helical" evidence="11">
    <location>
        <begin position="147"/>
        <end position="168"/>
    </location>
</feature>
<reference evidence="12 15" key="1">
    <citation type="journal article" date="2015" name="ISME J.">
        <title>Elemental sulfur and acetate can support life of a novel strictly anaerobic haloarchaeon.</title>
        <authorList>
            <person name="Sorokin D.Y."/>
            <person name="Kublanov I.V."/>
            <person name="Gavrilov S.N."/>
            <person name="Rojo D."/>
            <person name="Roman P."/>
            <person name="Golyshin P.N."/>
            <person name="Slepak V.Z."/>
            <person name="Smedile F."/>
            <person name="Ferrer M."/>
            <person name="Messina E."/>
            <person name="La Cono V."/>
            <person name="Yakimov M.M."/>
        </authorList>
    </citation>
    <scope>NUCLEOTIDE SEQUENCE [LARGE SCALE GENOMIC DNA]</scope>
    <source>
        <strain evidence="12 15">HSR2</strain>
    </source>
</reference>